<protein>
    <submittedName>
        <fullName evidence="2">Uncharacterized protein</fullName>
    </submittedName>
</protein>
<sequence length="287" mass="32255">MPSWLRTLRKKLEAPAPAPAPGYTKLHNSEPLMTPWRSTNPPAQGYWETMDWLVDSTSKALDAVLNARDQAEDAVAFAKLGFFSRRLERWRRTRRGLVGDLQQTYIYGKKKNLASTPAEFSPWPFLLGAYQRMQRHPNPSSLDTWSIFREGPLASRVICDAAFFAASRVYFAPVRCSREEERLHEASLATIHLMQVPRSPLDVVWLERVLECVKVESKTPKETWNTDFPEELVTALLGQSMLRRSPPLADCLSSCALSAGNHRGHAHKAATSADSVTAILNFSMASD</sequence>
<name>A0A0P7BQZ9_9HYPO</name>
<evidence type="ECO:0000313" key="3">
    <source>
        <dbReference type="Proteomes" id="UP000050424"/>
    </source>
</evidence>
<organism evidence="2 3">
    <name type="scientific">Neonectria ditissima</name>
    <dbReference type="NCBI Taxonomy" id="78410"/>
    <lineage>
        <taxon>Eukaryota</taxon>
        <taxon>Fungi</taxon>
        <taxon>Dikarya</taxon>
        <taxon>Ascomycota</taxon>
        <taxon>Pezizomycotina</taxon>
        <taxon>Sordariomycetes</taxon>
        <taxon>Hypocreomycetidae</taxon>
        <taxon>Hypocreales</taxon>
        <taxon>Nectriaceae</taxon>
        <taxon>Neonectria</taxon>
    </lineage>
</organism>
<keyword evidence="3" id="KW-1185">Reference proteome</keyword>
<dbReference type="Proteomes" id="UP000050424">
    <property type="component" value="Unassembled WGS sequence"/>
</dbReference>
<dbReference type="EMBL" id="LKCW01000026">
    <property type="protein sequence ID" value="KPM43842.1"/>
    <property type="molecule type" value="Genomic_DNA"/>
</dbReference>
<accession>A0A0P7BQZ9</accession>
<dbReference type="AlphaFoldDB" id="A0A0P7BQZ9"/>
<feature type="region of interest" description="Disordered" evidence="1">
    <location>
        <begin position="15"/>
        <end position="37"/>
    </location>
</feature>
<reference evidence="2 3" key="1">
    <citation type="submission" date="2015-09" db="EMBL/GenBank/DDBJ databases">
        <title>Draft genome of a European isolate of the apple canker pathogen Neonectria ditissima.</title>
        <authorList>
            <person name="Gomez-Cortecero A."/>
            <person name="Harrison R.J."/>
            <person name="Armitage A.D."/>
        </authorList>
    </citation>
    <scope>NUCLEOTIDE SEQUENCE [LARGE SCALE GENOMIC DNA]</scope>
    <source>
        <strain evidence="2 3">R09/05</strain>
    </source>
</reference>
<evidence type="ECO:0000313" key="2">
    <source>
        <dbReference type="EMBL" id="KPM43842.1"/>
    </source>
</evidence>
<evidence type="ECO:0000256" key="1">
    <source>
        <dbReference type="SAM" id="MobiDB-lite"/>
    </source>
</evidence>
<gene>
    <name evidence="2" type="ORF">AK830_g2691</name>
</gene>
<comment type="caution">
    <text evidence="2">The sequence shown here is derived from an EMBL/GenBank/DDBJ whole genome shotgun (WGS) entry which is preliminary data.</text>
</comment>
<proteinExistence type="predicted"/>